<evidence type="ECO:0000313" key="4">
    <source>
        <dbReference type="Proteomes" id="UP001190700"/>
    </source>
</evidence>
<evidence type="ECO:0000256" key="1">
    <source>
        <dbReference type="RuleBase" id="RU361142"/>
    </source>
</evidence>
<dbReference type="AlphaFoldDB" id="A0AAE0FS77"/>
<comment type="similarity">
    <text evidence="1">Belongs to the DDOST 48 kDa subunit family.</text>
</comment>
<evidence type="ECO:0000259" key="2">
    <source>
        <dbReference type="Pfam" id="PF03345"/>
    </source>
</evidence>
<gene>
    <name evidence="3" type="ORF">CYMTET_26221</name>
</gene>
<feature type="chain" id="PRO_5041766449" description="Dolichyl-diphosphooligosaccharide--protein glycosyltransferase 48 kDa subunit" evidence="1">
    <location>
        <begin position="24"/>
        <end position="173"/>
    </location>
</feature>
<dbReference type="InterPro" id="IPR055457">
    <property type="entry name" value="OST48_N"/>
</dbReference>
<accession>A0AAE0FS77</accession>
<comment type="subcellular location">
    <subcellularLocation>
        <location evidence="1">Endoplasmic reticulum membrane</location>
        <topology evidence="1">Single-pass type I membrane protein</topology>
    </subcellularLocation>
</comment>
<dbReference type="GO" id="GO:0008250">
    <property type="term" value="C:oligosaccharyltransferase complex"/>
    <property type="evidence" value="ECO:0007669"/>
    <property type="project" value="TreeGrafter"/>
</dbReference>
<sequence length="173" mass="19252">MVSCWTIFFCLLVLIQRAPGTTGKEVLVLLDDFSLTATHSKFFDYLREHNDLTFKHISDNDVALQDWDEYLFEGLVIFGSDIEGDVDVPAILDFIDSGHDMILATDSRIGEPLKEIATECGVDFDEANTFVLDHFAHTAPGQLDETLVVSSLSETASQALGLPQDVRFQSSYL</sequence>
<feature type="domain" description="OST48 N-terminal" evidence="2">
    <location>
        <begin position="25"/>
        <end position="150"/>
    </location>
</feature>
<reference evidence="3 4" key="1">
    <citation type="journal article" date="2015" name="Genome Biol. Evol.">
        <title>Comparative Genomics of a Bacterivorous Green Alga Reveals Evolutionary Causalities and Consequences of Phago-Mixotrophic Mode of Nutrition.</title>
        <authorList>
            <person name="Burns J.A."/>
            <person name="Paasch A."/>
            <person name="Narechania A."/>
            <person name="Kim E."/>
        </authorList>
    </citation>
    <scope>NUCLEOTIDE SEQUENCE [LARGE SCALE GENOMIC DNA]</scope>
    <source>
        <strain evidence="3 4">PLY_AMNH</strain>
    </source>
</reference>
<dbReference type="EMBL" id="LGRX02014164">
    <property type="protein sequence ID" value="KAK3265076.1"/>
    <property type="molecule type" value="Genomic_DNA"/>
</dbReference>
<keyword evidence="1" id="KW-0732">Signal</keyword>
<comment type="function">
    <text evidence="1">Subunit of the oligosaccharyl transferase (OST) complex that catalyzes the initial transfer of a defined glycan (Glc(3)Man(9)GlcNAc(2) in eukaryotes) from the lipid carrier dolichol-pyrophosphate to an asparagine residue within an Asn-X-Ser/Thr consensus motif in nascent polypeptide chains, the first step in protein N-glycosylation. N-glycosylation occurs cotranslationally and the complex associates with the Sec61 complex at the channel-forming translocon complex that mediates protein translocation across the endoplasmic reticulum (ER).</text>
</comment>
<dbReference type="Pfam" id="PF03345">
    <property type="entry name" value="OST48_N"/>
    <property type="match status" value="1"/>
</dbReference>
<evidence type="ECO:0000313" key="3">
    <source>
        <dbReference type="EMBL" id="KAK3265076.1"/>
    </source>
</evidence>
<organism evidence="3 4">
    <name type="scientific">Cymbomonas tetramitiformis</name>
    <dbReference type="NCBI Taxonomy" id="36881"/>
    <lineage>
        <taxon>Eukaryota</taxon>
        <taxon>Viridiplantae</taxon>
        <taxon>Chlorophyta</taxon>
        <taxon>Pyramimonadophyceae</taxon>
        <taxon>Pyramimonadales</taxon>
        <taxon>Pyramimonadaceae</taxon>
        <taxon>Cymbomonas</taxon>
    </lineage>
</organism>
<name>A0AAE0FS77_9CHLO</name>
<keyword evidence="1" id="KW-0256">Endoplasmic reticulum</keyword>
<comment type="caution">
    <text evidence="3">The sequence shown here is derived from an EMBL/GenBank/DDBJ whole genome shotgun (WGS) entry which is preliminary data.</text>
</comment>
<proteinExistence type="inferred from homology"/>
<comment type="pathway">
    <text evidence="1">Protein modification; protein glycosylation.</text>
</comment>
<dbReference type="Proteomes" id="UP001190700">
    <property type="component" value="Unassembled WGS sequence"/>
</dbReference>
<dbReference type="GO" id="GO:0018279">
    <property type="term" value="P:protein N-linked glycosylation via asparagine"/>
    <property type="evidence" value="ECO:0007669"/>
    <property type="project" value="UniProtKB-UniRule"/>
</dbReference>
<feature type="signal peptide" evidence="1">
    <location>
        <begin position="1"/>
        <end position="23"/>
    </location>
</feature>
<comment type="subunit">
    <text evidence="1">Component of the oligosaccharyltransferase (OST) complex.</text>
</comment>
<keyword evidence="4" id="KW-1185">Reference proteome</keyword>
<dbReference type="PANTHER" id="PTHR10830">
    <property type="entry name" value="DOLICHYL-DIPHOSPHOOLIGOSACCHARIDE--PROTEIN GLYCOSYLTRANSFERASE 48 KDA SUBUNIT"/>
    <property type="match status" value="1"/>
</dbReference>
<dbReference type="InterPro" id="IPR005013">
    <property type="entry name" value="DDOST_48_kDa_subunit"/>
</dbReference>
<protein>
    <recommendedName>
        <fullName evidence="1">Dolichyl-diphosphooligosaccharide--protein glycosyltransferase 48 kDa subunit</fullName>
        <shortName evidence="1">Oligosaccharyl transferase 48 kDa subunit</shortName>
    </recommendedName>
</protein>
<dbReference type="PANTHER" id="PTHR10830:SF0">
    <property type="entry name" value="DOLICHYL-DIPHOSPHOOLIGOSACCHARIDE--PROTEIN GLYCOSYLTRANSFERASE 48 KDA SUBUNIT"/>
    <property type="match status" value="1"/>
</dbReference>